<name>A0A9P4I0J1_9PEZI</name>
<feature type="compositionally biased region" description="Polar residues" evidence="1">
    <location>
        <begin position="443"/>
        <end position="454"/>
    </location>
</feature>
<gene>
    <name evidence="2" type="ORF">NA57DRAFT_62244</name>
</gene>
<feature type="compositionally biased region" description="Basic and acidic residues" evidence="1">
    <location>
        <begin position="556"/>
        <end position="570"/>
    </location>
</feature>
<feature type="compositionally biased region" description="Polar residues" evidence="1">
    <location>
        <begin position="250"/>
        <end position="263"/>
    </location>
</feature>
<protein>
    <submittedName>
        <fullName evidence="2">Uncharacterized protein</fullName>
    </submittedName>
</protein>
<evidence type="ECO:0000256" key="1">
    <source>
        <dbReference type="SAM" id="MobiDB-lite"/>
    </source>
</evidence>
<accession>A0A9P4I0J1</accession>
<feature type="region of interest" description="Disordered" evidence="1">
    <location>
        <begin position="1"/>
        <end position="30"/>
    </location>
</feature>
<proteinExistence type="predicted"/>
<feature type="region of interest" description="Disordered" evidence="1">
    <location>
        <begin position="114"/>
        <end position="187"/>
    </location>
</feature>
<dbReference type="Proteomes" id="UP000799772">
    <property type="component" value="Unassembled WGS sequence"/>
</dbReference>
<keyword evidence="3" id="KW-1185">Reference proteome</keyword>
<feature type="compositionally biased region" description="Polar residues" evidence="1">
    <location>
        <begin position="147"/>
        <end position="183"/>
    </location>
</feature>
<feature type="region of interest" description="Disordered" evidence="1">
    <location>
        <begin position="369"/>
        <end position="489"/>
    </location>
</feature>
<evidence type="ECO:0000313" key="3">
    <source>
        <dbReference type="Proteomes" id="UP000799772"/>
    </source>
</evidence>
<reference evidence="2" key="1">
    <citation type="journal article" date="2020" name="Stud. Mycol.">
        <title>101 Dothideomycetes genomes: a test case for predicting lifestyles and emergence of pathogens.</title>
        <authorList>
            <person name="Haridas S."/>
            <person name="Albert R."/>
            <person name="Binder M."/>
            <person name="Bloem J."/>
            <person name="Labutti K."/>
            <person name="Salamov A."/>
            <person name="Andreopoulos B."/>
            <person name="Baker S."/>
            <person name="Barry K."/>
            <person name="Bills G."/>
            <person name="Bluhm B."/>
            <person name="Cannon C."/>
            <person name="Castanera R."/>
            <person name="Culley D."/>
            <person name="Daum C."/>
            <person name="Ezra D."/>
            <person name="Gonzalez J."/>
            <person name="Henrissat B."/>
            <person name="Kuo A."/>
            <person name="Liang C."/>
            <person name="Lipzen A."/>
            <person name="Lutzoni F."/>
            <person name="Magnuson J."/>
            <person name="Mondo S."/>
            <person name="Nolan M."/>
            <person name="Ohm R."/>
            <person name="Pangilinan J."/>
            <person name="Park H.-J."/>
            <person name="Ramirez L."/>
            <person name="Alfaro M."/>
            <person name="Sun H."/>
            <person name="Tritt A."/>
            <person name="Yoshinaga Y."/>
            <person name="Zwiers L.-H."/>
            <person name="Turgeon B."/>
            <person name="Goodwin S."/>
            <person name="Spatafora J."/>
            <person name="Crous P."/>
            <person name="Grigoriev I."/>
        </authorList>
    </citation>
    <scope>NUCLEOTIDE SEQUENCE</scope>
    <source>
        <strain evidence="2">CBS 133067</strain>
    </source>
</reference>
<organism evidence="2 3">
    <name type="scientific">Rhizodiscina lignyota</name>
    <dbReference type="NCBI Taxonomy" id="1504668"/>
    <lineage>
        <taxon>Eukaryota</taxon>
        <taxon>Fungi</taxon>
        <taxon>Dikarya</taxon>
        <taxon>Ascomycota</taxon>
        <taxon>Pezizomycotina</taxon>
        <taxon>Dothideomycetes</taxon>
        <taxon>Pleosporomycetidae</taxon>
        <taxon>Aulographales</taxon>
        <taxon>Rhizodiscinaceae</taxon>
        <taxon>Rhizodiscina</taxon>
    </lineage>
</organism>
<evidence type="ECO:0000313" key="2">
    <source>
        <dbReference type="EMBL" id="KAF2092721.1"/>
    </source>
</evidence>
<dbReference type="AlphaFoldDB" id="A0A9P4I0J1"/>
<feature type="compositionally biased region" description="Low complexity" evidence="1">
    <location>
        <begin position="455"/>
        <end position="471"/>
    </location>
</feature>
<comment type="caution">
    <text evidence="2">The sequence shown here is derived from an EMBL/GenBank/DDBJ whole genome shotgun (WGS) entry which is preliminary data.</text>
</comment>
<feature type="region of interest" description="Disordered" evidence="1">
    <location>
        <begin position="541"/>
        <end position="589"/>
    </location>
</feature>
<sequence>MTSGTSKGSRTYKAEFLPPTKPKRTRLLEDDQHDLIDQADRQTLRYYANRIKNARPDLRQMLYQFLCQELPKEDLRTNSPHPITSSAASHSVVQSTSSVFPQSLRVARHRPSSPVILDLGEGSSADNSPAQSPIFDSPEDEGRRFLSSPTYNSDSITTPAPSKHSANVTSSSQIRSSPPQNSGLVAGSSRCLIRADTDDWQPPQDIDDWAIFARLDSTPRSQRRSSSRYEATRNSPLGSSPAHDKMTRDVAQSASNSVSTPRSVQAGGVEHHSSKSTLTSEAHPKASSVRVAQRRTISHVSETPCLVEQSSSSLKRKGEEPQYIMQQKLGSTTGNRSSSPESNNQQDASEAERLLQMFGPRTHRRAEGTVNATPQMHDRHAAKDASAPSPKRQSCRSLTQRPHSQHRRAPTTLDSQCSEQDSEVVRAILQTSSSNKGKMPMPVTTTTMSGNFTNQSESSSSIAAQSLQAGSTSKSHAGTRTMRDGKVPDGPLLVTNDFHDQNKRCATCPPDPRANGSRKAGQPLICKHRLPLCETAPNAHCAEGSGRGGRQWTDSAESKPLERNSERNKENSNNSPTKDHLQTSNISAVSSTRAVEELKRKYEDEMYVSLCANCEESLYVYPDQTDFGKCYGHSGMTKPIFTQY</sequence>
<feature type="compositionally biased region" description="Polar residues" evidence="1">
    <location>
        <begin position="324"/>
        <end position="348"/>
    </location>
</feature>
<dbReference type="EMBL" id="ML978143">
    <property type="protein sequence ID" value="KAF2092721.1"/>
    <property type="molecule type" value="Genomic_DNA"/>
</dbReference>
<feature type="region of interest" description="Disordered" evidence="1">
    <location>
        <begin position="218"/>
        <end position="350"/>
    </location>
</feature>
<feature type="compositionally biased region" description="Polar residues" evidence="1">
    <location>
        <begin position="391"/>
        <end position="402"/>
    </location>
</feature>